<keyword evidence="10" id="KW-1185">Reference proteome</keyword>
<dbReference type="Gene3D" id="3.40.47.10">
    <property type="match status" value="1"/>
</dbReference>
<protein>
    <submittedName>
        <fullName evidence="9">Malonyl CoA-acyl carrier protein transacylase</fullName>
    </submittedName>
</protein>
<dbReference type="Pfam" id="PF16197">
    <property type="entry name" value="KAsynt_C_assoc"/>
    <property type="match status" value="1"/>
</dbReference>
<feature type="domain" description="Carrier" evidence="6">
    <location>
        <begin position="1644"/>
        <end position="1726"/>
    </location>
</feature>
<dbReference type="Gene3D" id="3.40.50.1820">
    <property type="entry name" value="alpha/beta hydrolase"/>
    <property type="match status" value="1"/>
</dbReference>
<evidence type="ECO:0000259" key="7">
    <source>
        <dbReference type="PROSITE" id="PS52004"/>
    </source>
</evidence>
<comment type="caution">
    <text evidence="9">The sequence shown here is derived from an EMBL/GenBank/DDBJ whole genome shotgun (WGS) entry which is preliminary data.</text>
</comment>
<dbReference type="PANTHER" id="PTHR43775">
    <property type="entry name" value="FATTY ACID SYNTHASE"/>
    <property type="match status" value="1"/>
</dbReference>
<dbReference type="PATRIC" id="fig|1237149.3.peg.899"/>
<dbReference type="Gene3D" id="3.40.366.10">
    <property type="entry name" value="Malonyl-Coenzyme A Acyl Carrier Protein, domain 2"/>
    <property type="match status" value="1"/>
</dbReference>
<dbReference type="Pfam" id="PF21089">
    <property type="entry name" value="PKS_DH_N"/>
    <property type="match status" value="1"/>
</dbReference>
<dbReference type="InterPro" id="IPR036291">
    <property type="entry name" value="NAD(P)-bd_dom_sf"/>
</dbReference>
<dbReference type="GO" id="GO:0031177">
    <property type="term" value="F:phosphopantetheine binding"/>
    <property type="evidence" value="ECO:0007669"/>
    <property type="project" value="InterPro"/>
</dbReference>
<dbReference type="InterPro" id="IPR029058">
    <property type="entry name" value="AB_hydrolase_fold"/>
</dbReference>
<dbReference type="InterPro" id="IPR032821">
    <property type="entry name" value="PKS_assoc"/>
</dbReference>
<dbReference type="PROSITE" id="PS52004">
    <property type="entry name" value="KS3_2"/>
    <property type="match status" value="1"/>
</dbReference>
<dbReference type="CDD" id="cd00833">
    <property type="entry name" value="PKS"/>
    <property type="match status" value="1"/>
</dbReference>
<dbReference type="Pfam" id="PF08659">
    <property type="entry name" value="KR"/>
    <property type="match status" value="1"/>
</dbReference>
<dbReference type="InterPro" id="IPR016036">
    <property type="entry name" value="Malonyl_transacylase_ACP-bd"/>
</dbReference>
<evidence type="ECO:0000256" key="1">
    <source>
        <dbReference type="ARBA" id="ARBA00022450"/>
    </source>
</evidence>
<dbReference type="InterPro" id="IPR049552">
    <property type="entry name" value="PKS_DH_N"/>
</dbReference>
<dbReference type="InterPro" id="IPR020806">
    <property type="entry name" value="PKS_PP-bd"/>
</dbReference>
<keyword evidence="3" id="KW-0808">Transferase</keyword>
<dbReference type="SMART" id="SM00827">
    <property type="entry name" value="PKS_AT"/>
    <property type="match status" value="1"/>
</dbReference>
<dbReference type="InterPro" id="IPR018201">
    <property type="entry name" value="Ketoacyl_synth_AS"/>
</dbReference>
<feature type="active site" description="Proton acceptor; for dehydratase activity" evidence="5">
    <location>
        <position position="922"/>
    </location>
</feature>
<feature type="domain" description="Ketosynthase family 3 (KS3)" evidence="7">
    <location>
        <begin position="3"/>
        <end position="424"/>
    </location>
</feature>
<feature type="domain" description="PKS/mFAS DH" evidence="8">
    <location>
        <begin position="889"/>
        <end position="1173"/>
    </location>
</feature>
<evidence type="ECO:0000313" key="9">
    <source>
        <dbReference type="EMBL" id="ELR73055.1"/>
    </source>
</evidence>
<dbReference type="GO" id="GO:0004312">
    <property type="term" value="F:fatty acid synthase activity"/>
    <property type="evidence" value="ECO:0007669"/>
    <property type="project" value="TreeGrafter"/>
</dbReference>
<dbReference type="InterPro" id="IPR001031">
    <property type="entry name" value="Thioesterase"/>
</dbReference>
<sequence>MFKQPIAIIGMSCRFPKVQSLQDFWNLLKNGEETIEEINRWDIQAYFNSDKSARDKTHQRHSSMLKHIDDFDPLFFNISPAEAAEMSPSQKLMMELVWECIENSNTAFDHISGKKVGVYVGNIWSDFEHLRKHKYAEVTSHSAVGQSANIIANRISFFYGFSGPSLVVDTGCSSSLVALHLACQSLWDGSTEQGIVGGINHMLDPDQNILLSKFGGLSARGKCSTFDENADGFVRGEGGGVLLLKRLSDAERDGDHIYAVIKGSAINNNGFNENLPATSVKGQMDVLEEAYRDSGIQPHEVHYVEAHGTGTQLGDPTESKALGTFFSKNRKKPLHVGSVKTNIGHLEGAAGMAGLIKTVLAINNNSLPKNLNFNKPNPKIDFNGLNLKVQAKHTPWPVVNGETRKAGINSFGWGGTNGHTVIEEYRPTKDRKSTRYKHHHQFVLPISARSEKALVDYARAYKHHLEFNINGIVDEFINVATAAALRRPRFEFGKLFAADGKLEMIEKLDSYIKDPDAAFSTLEKQKIVFVFPGQGSQWIGMGRELYKQEPVFRKMIDKCEAAFSKYCDWSLIAQLQADADTGRLDEINVIQPALFAMQVALARLWQSFGIEPDAVTGHSMGEVAAAYISGSISLSDAAKVICTRSSLMKTVSGKGGAMAVTELTVAEANEIIKKYRGLSVAVNNSPKSTVIAGDQSMIEALLEELAALGKFCKQVKVDVASHSEQMEPLKDSLAQAIKDLKPQKNTIALYSTVKNQEVSGETLTAAYWVNNLRNGVQFAGVMEELIKNEYNVFIEVSPHPVLTTSINECMEAFKGNGLVSGSLYRNKPETDELYSNFDLLYQQGLKVNWKKFYNDPIVPFVTLPPYPFQRATYSLTERKVSLHSKREGHLWIAKEVKLAQMNHVHFWEAQLGLDEFPFLKDHTVAGKVVLPGVAYVEMLHAAVAQLTGRQQLDINSLMFKSAIVLSNDEKTNIQLKIEDKAGENKFHFYELNNDQWVETANGTYQLNPSHKQETNNTPDFEGTIPPAALYQQLQSLGLNYGPDFQGIAKIKTDGNHILAAVRVKENLRYHLSQYGFHPAVLDACMQTLFTTQTNTTDKAATTYLTGIDTLQILGSISFCDELLVSAEITRQETSGGGQLISLTANATIADVTGKVLLKIKGLSGKIFRVEDAQEAKDKWYHHIKWIHGQPELKDNSRKSCLVVAPESTDDITPFLSALREAGHDLHLTNTQEEITNIDNIDEIIYFDNTREDPSSTKPALDLIRFLQCLESKKLLRYPKLTVITHGAYSIKSAHINMSTAQVIGVSRVAANELSQYELQTIDLSYNPNVLELKTLAQLITQRPSDEKEVAIRNEEVYFARLEHYEPELCFDKNTFSGSGYHLITGYKGIAFTVVEWMFTRGARNFCLLSRSNTMDRALESRVRALVKQGARFKIVDCDVCDSNSLSQVLDTLENEAGLKSIVHAAGLIKPEQITELTAEEFDRITGPKVQGAWHLHQASKNYQLDHFIMFSSASCLLGLSGQASYVAANTFLDALAAYRQKQHLPALSINWGVMTDAGMVASAKNLEKFAEAEGFIATEMQTAVEAFDSIFDRCPANMGVFRLEAEKTAEHFPALGASNYLSAILLKKETTGEGQSLIKRLENVPNADEWLKAFEIHLKKLTASIIKTSEDQLSISMKFKSLGIDSLMAVQFRNKLEKELNIKLSVVDIWEHPTISEYASFLVEKLFKVNAYKDKAPSEPAISASIKTSVCTTQLVCFHDAGGNASLYEGWDEKLNDDIQLITVELPGRGQSSSLEPFLVMKHAIQKITDALIGIVDQPVIFFGHSMGGLLAFEVIRELRRRKKKLPVTLIVSSTPQLGSYDRRQLDHTMDDKVLTRRFPHLSQKAIADDELRSFLIQLLRNDLALLDSYQYQFEPPVDVEIIGIHGKSDETVSKKQVELWSNETTMGFRLVQRDGDHHYLRACTDFVTQLINNEMNNRSPEYINR</sequence>
<feature type="region of interest" description="C-terminal hotdog fold" evidence="5">
    <location>
        <begin position="1021"/>
        <end position="1173"/>
    </location>
</feature>
<dbReference type="eggNOG" id="COG3321">
    <property type="taxonomic scope" value="Bacteria"/>
</dbReference>
<dbReference type="GO" id="GO:0006633">
    <property type="term" value="P:fatty acid biosynthetic process"/>
    <property type="evidence" value="ECO:0007669"/>
    <property type="project" value="InterPro"/>
</dbReference>
<evidence type="ECO:0000259" key="8">
    <source>
        <dbReference type="PROSITE" id="PS52019"/>
    </source>
</evidence>
<dbReference type="InterPro" id="IPR049551">
    <property type="entry name" value="PKS_DH_C"/>
</dbReference>
<dbReference type="InterPro" id="IPR013968">
    <property type="entry name" value="PKS_KR"/>
</dbReference>
<dbReference type="Pfam" id="PF02801">
    <property type="entry name" value="Ketoacyl-synt_C"/>
    <property type="match status" value="1"/>
</dbReference>
<dbReference type="InterPro" id="IPR001227">
    <property type="entry name" value="Ac_transferase_dom_sf"/>
</dbReference>
<proteinExistence type="predicted"/>
<dbReference type="EMBL" id="AMZN01000010">
    <property type="protein sequence ID" value="ELR73055.1"/>
    <property type="molecule type" value="Genomic_DNA"/>
</dbReference>
<dbReference type="SUPFAM" id="SSF52151">
    <property type="entry name" value="FabD/lysophospholipase-like"/>
    <property type="match status" value="1"/>
</dbReference>
<dbReference type="InterPro" id="IPR057326">
    <property type="entry name" value="KR_dom"/>
</dbReference>
<dbReference type="SMART" id="SM00825">
    <property type="entry name" value="PKS_KS"/>
    <property type="match status" value="1"/>
</dbReference>
<gene>
    <name evidence="9" type="ORF">C900_00135</name>
</gene>
<dbReference type="FunFam" id="3.40.366.10:FF:000002">
    <property type="entry name" value="Probable polyketide synthase 2"/>
    <property type="match status" value="1"/>
</dbReference>
<dbReference type="SMART" id="SM01294">
    <property type="entry name" value="PKS_PP_betabranch"/>
    <property type="match status" value="1"/>
</dbReference>
<dbReference type="OrthoDB" id="4317020at2"/>
<dbReference type="FunFam" id="3.40.47.10:FF:000019">
    <property type="entry name" value="Polyketide synthase type I"/>
    <property type="match status" value="1"/>
</dbReference>
<dbReference type="InterPro" id="IPR014043">
    <property type="entry name" value="Acyl_transferase_dom"/>
</dbReference>
<dbReference type="InterPro" id="IPR049900">
    <property type="entry name" value="PKS_mFAS_DH"/>
</dbReference>
<dbReference type="Gene3D" id="3.10.129.110">
    <property type="entry name" value="Polyketide synthase dehydratase"/>
    <property type="match status" value="1"/>
</dbReference>
<evidence type="ECO:0000256" key="2">
    <source>
        <dbReference type="ARBA" id="ARBA00022553"/>
    </source>
</evidence>
<organism evidence="9 10">
    <name type="scientific">Fulvivirga imtechensis AK7</name>
    <dbReference type="NCBI Taxonomy" id="1237149"/>
    <lineage>
        <taxon>Bacteria</taxon>
        <taxon>Pseudomonadati</taxon>
        <taxon>Bacteroidota</taxon>
        <taxon>Cytophagia</taxon>
        <taxon>Cytophagales</taxon>
        <taxon>Fulvivirgaceae</taxon>
        <taxon>Fulvivirga</taxon>
    </lineage>
</organism>
<dbReference type="InterPro" id="IPR016035">
    <property type="entry name" value="Acyl_Trfase/lysoPLipase"/>
</dbReference>
<dbReference type="Pfam" id="PF14765">
    <property type="entry name" value="PS-DH"/>
    <property type="match status" value="1"/>
</dbReference>
<dbReference type="SUPFAM" id="SSF51735">
    <property type="entry name" value="NAD(P)-binding Rossmann-fold domains"/>
    <property type="match status" value="2"/>
</dbReference>
<dbReference type="SUPFAM" id="SSF53901">
    <property type="entry name" value="Thiolase-like"/>
    <property type="match status" value="1"/>
</dbReference>
<dbReference type="SMART" id="SM00826">
    <property type="entry name" value="PKS_DH"/>
    <property type="match status" value="1"/>
</dbReference>
<dbReference type="SMART" id="SM00822">
    <property type="entry name" value="PKS_KR"/>
    <property type="match status" value="1"/>
</dbReference>
<evidence type="ECO:0000259" key="6">
    <source>
        <dbReference type="PROSITE" id="PS50075"/>
    </source>
</evidence>
<dbReference type="Pfam" id="PF00698">
    <property type="entry name" value="Acyl_transf_1"/>
    <property type="match status" value="1"/>
</dbReference>
<dbReference type="InterPro" id="IPR009081">
    <property type="entry name" value="PP-bd_ACP"/>
</dbReference>
<comment type="function">
    <text evidence="4">Involved in production of the polyketide antibiotic thailandamide.</text>
</comment>
<dbReference type="PROSITE" id="PS50075">
    <property type="entry name" value="CARRIER"/>
    <property type="match status" value="1"/>
</dbReference>
<dbReference type="Pfam" id="PF00109">
    <property type="entry name" value="ketoacyl-synt"/>
    <property type="match status" value="1"/>
</dbReference>
<dbReference type="GO" id="GO:0004315">
    <property type="term" value="F:3-oxoacyl-[acyl-carrier-protein] synthase activity"/>
    <property type="evidence" value="ECO:0007669"/>
    <property type="project" value="InterPro"/>
</dbReference>
<dbReference type="InterPro" id="IPR050091">
    <property type="entry name" value="PKS_NRPS_Biosynth_Enz"/>
</dbReference>
<dbReference type="SUPFAM" id="SSF53474">
    <property type="entry name" value="alpha/beta-Hydrolases"/>
    <property type="match status" value="1"/>
</dbReference>
<name>L8JW78_9BACT</name>
<dbReference type="InterPro" id="IPR014031">
    <property type="entry name" value="Ketoacyl_synth_C"/>
</dbReference>
<dbReference type="RefSeq" id="WP_009578358.1">
    <property type="nucleotide sequence ID" value="NZ_AMZN01000010.1"/>
</dbReference>
<keyword evidence="1" id="KW-0596">Phosphopantetheine</keyword>
<evidence type="ECO:0000256" key="3">
    <source>
        <dbReference type="ARBA" id="ARBA00022679"/>
    </source>
</evidence>
<dbReference type="InterPro" id="IPR016039">
    <property type="entry name" value="Thiolase-like"/>
</dbReference>
<dbReference type="PANTHER" id="PTHR43775:SF37">
    <property type="entry name" value="SI:DKEY-61P9.11"/>
    <property type="match status" value="1"/>
</dbReference>
<evidence type="ECO:0000256" key="4">
    <source>
        <dbReference type="ARBA" id="ARBA00054155"/>
    </source>
</evidence>
<feature type="region of interest" description="N-terminal hotdog fold" evidence="5">
    <location>
        <begin position="889"/>
        <end position="1011"/>
    </location>
</feature>
<dbReference type="InterPro" id="IPR020841">
    <property type="entry name" value="PKS_Beta-ketoAc_synthase_dom"/>
</dbReference>
<dbReference type="Gene3D" id="3.30.70.3290">
    <property type="match status" value="1"/>
</dbReference>
<dbReference type="Gene3D" id="3.40.50.720">
    <property type="entry name" value="NAD(P)-binding Rossmann-like Domain"/>
    <property type="match status" value="1"/>
</dbReference>
<dbReference type="InterPro" id="IPR042104">
    <property type="entry name" value="PKS_dehydratase_sf"/>
</dbReference>
<evidence type="ECO:0000313" key="10">
    <source>
        <dbReference type="Proteomes" id="UP000011135"/>
    </source>
</evidence>
<dbReference type="InterPro" id="IPR020807">
    <property type="entry name" value="PKS_DH"/>
</dbReference>
<dbReference type="Proteomes" id="UP000011135">
    <property type="component" value="Unassembled WGS sequence"/>
</dbReference>
<reference evidence="9 10" key="1">
    <citation type="submission" date="2012-12" db="EMBL/GenBank/DDBJ databases">
        <title>Genome assembly of Fulvivirga imtechensis AK7.</title>
        <authorList>
            <person name="Nupur N."/>
            <person name="Khatri I."/>
            <person name="Kumar R."/>
            <person name="Subramanian S."/>
            <person name="Pinnaka A."/>
        </authorList>
    </citation>
    <scope>NUCLEOTIDE SEQUENCE [LARGE SCALE GENOMIC DNA]</scope>
    <source>
        <strain evidence="9 10">AK7</strain>
    </source>
</reference>
<dbReference type="SUPFAM" id="SSF55048">
    <property type="entry name" value="Probable ACP-binding domain of malonyl-CoA ACP transacylase"/>
    <property type="match status" value="1"/>
</dbReference>
<dbReference type="InterPro" id="IPR036736">
    <property type="entry name" value="ACP-like_sf"/>
</dbReference>
<feature type="active site" description="Proton donor; for dehydratase activity" evidence="5">
    <location>
        <position position="1082"/>
    </location>
</feature>
<dbReference type="PROSITE" id="PS52019">
    <property type="entry name" value="PKS_MFAS_DH"/>
    <property type="match status" value="1"/>
</dbReference>
<dbReference type="InterPro" id="IPR014030">
    <property type="entry name" value="Ketoacyl_synth_N"/>
</dbReference>
<dbReference type="PROSITE" id="PS00606">
    <property type="entry name" value="KS3_1"/>
    <property type="match status" value="1"/>
</dbReference>
<keyword evidence="2" id="KW-0597">Phosphoprotein</keyword>
<evidence type="ECO:0000256" key="5">
    <source>
        <dbReference type="PROSITE-ProRule" id="PRU01363"/>
    </source>
</evidence>
<dbReference type="STRING" id="1237149.C900_00135"/>
<accession>L8JW78</accession>
<dbReference type="SMART" id="SM00823">
    <property type="entry name" value="PKS_PP"/>
    <property type="match status" value="1"/>
</dbReference>
<dbReference type="Pfam" id="PF00550">
    <property type="entry name" value="PP-binding"/>
    <property type="match status" value="1"/>
</dbReference>
<dbReference type="Pfam" id="PF00975">
    <property type="entry name" value="Thioesterase"/>
    <property type="match status" value="1"/>
</dbReference>
<dbReference type="Gene3D" id="1.10.1200.10">
    <property type="entry name" value="ACP-like"/>
    <property type="match status" value="1"/>
</dbReference>